<keyword evidence="2" id="KW-0732">Signal</keyword>
<dbReference type="EMBL" id="SDMK01000001">
    <property type="protein sequence ID" value="RXS96613.1"/>
    <property type="molecule type" value="Genomic_DNA"/>
</dbReference>
<evidence type="ECO:0008006" key="5">
    <source>
        <dbReference type="Google" id="ProtNLM"/>
    </source>
</evidence>
<keyword evidence="4" id="KW-1185">Reference proteome</keyword>
<feature type="signal peptide" evidence="2">
    <location>
        <begin position="1"/>
        <end position="20"/>
    </location>
</feature>
<dbReference type="InterPro" id="IPR006175">
    <property type="entry name" value="YjgF/YER057c/UK114"/>
</dbReference>
<dbReference type="PANTHER" id="PTHR11803">
    <property type="entry name" value="2-IMINOBUTANOATE/2-IMINOPROPANOATE DEAMINASE RIDA"/>
    <property type="match status" value="1"/>
</dbReference>
<accession>A0A4Q1SH06</accession>
<evidence type="ECO:0000256" key="2">
    <source>
        <dbReference type="SAM" id="SignalP"/>
    </source>
</evidence>
<dbReference type="Proteomes" id="UP000290253">
    <property type="component" value="Unassembled WGS sequence"/>
</dbReference>
<dbReference type="Gene3D" id="3.30.1330.40">
    <property type="entry name" value="RutC-like"/>
    <property type="match status" value="1"/>
</dbReference>
<dbReference type="PANTHER" id="PTHR11803:SF59">
    <property type="entry name" value="ENDORIBONUCLEASE"/>
    <property type="match status" value="1"/>
</dbReference>
<protein>
    <recommendedName>
        <fullName evidence="5">Enamine deaminase RidA (YjgF/YER057c/UK114 family)</fullName>
    </recommendedName>
</protein>
<dbReference type="GO" id="GO:0005829">
    <property type="term" value="C:cytosol"/>
    <property type="evidence" value="ECO:0007669"/>
    <property type="project" value="TreeGrafter"/>
</dbReference>
<organism evidence="3 4">
    <name type="scientific">Silvibacterium dinghuense</name>
    <dbReference type="NCBI Taxonomy" id="1560006"/>
    <lineage>
        <taxon>Bacteria</taxon>
        <taxon>Pseudomonadati</taxon>
        <taxon>Acidobacteriota</taxon>
        <taxon>Terriglobia</taxon>
        <taxon>Terriglobales</taxon>
        <taxon>Acidobacteriaceae</taxon>
        <taxon>Silvibacterium</taxon>
    </lineage>
</organism>
<dbReference type="Pfam" id="PF01042">
    <property type="entry name" value="Ribonuc_L-PSP"/>
    <property type="match status" value="1"/>
</dbReference>
<evidence type="ECO:0000313" key="3">
    <source>
        <dbReference type="EMBL" id="RXS96613.1"/>
    </source>
</evidence>
<dbReference type="RefSeq" id="WP_129206363.1">
    <property type="nucleotide sequence ID" value="NZ_BMGU01000001.1"/>
</dbReference>
<dbReference type="InterPro" id="IPR019897">
    <property type="entry name" value="RidA_CS"/>
</dbReference>
<name>A0A4Q1SH06_9BACT</name>
<sequence>MRTGLAAAALLCAAVGTAMAQTKVVHVQSDASPLATAVWAGDTLYVSGQLASPVTPADPATGKTADYGDTQAQATSIFKKLDAILKAQGLTLGDVVNMHVYMAGDPNKGGKMDFAGLQAAYLQYFGTKDQPNKPSRAAMQVAALAAPWALVEIEVIAVRSK</sequence>
<comment type="similarity">
    <text evidence="1">Belongs to the RutC family.</text>
</comment>
<feature type="chain" id="PRO_5020657460" description="Enamine deaminase RidA (YjgF/YER057c/UK114 family)" evidence="2">
    <location>
        <begin position="21"/>
        <end position="161"/>
    </location>
</feature>
<proteinExistence type="inferred from homology"/>
<dbReference type="GO" id="GO:0019239">
    <property type="term" value="F:deaminase activity"/>
    <property type="evidence" value="ECO:0007669"/>
    <property type="project" value="TreeGrafter"/>
</dbReference>
<dbReference type="SUPFAM" id="SSF55298">
    <property type="entry name" value="YjgF-like"/>
    <property type="match status" value="1"/>
</dbReference>
<evidence type="ECO:0000256" key="1">
    <source>
        <dbReference type="ARBA" id="ARBA00010552"/>
    </source>
</evidence>
<reference evidence="3 4" key="1">
    <citation type="journal article" date="2016" name="Int. J. Syst. Evol. Microbiol.">
        <title>Acidipila dinghuensis sp. nov., an acidobacterium isolated from forest soil.</title>
        <authorList>
            <person name="Jiang Y.W."/>
            <person name="Wang J."/>
            <person name="Chen M.H."/>
            <person name="Lv Y.Y."/>
            <person name="Qiu L.H."/>
        </authorList>
    </citation>
    <scope>NUCLEOTIDE SEQUENCE [LARGE SCALE GENOMIC DNA]</scope>
    <source>
        <strain evidence="3 4">DHOF10</strain>
    </source>
</reference>
<gene>
    <name evidence="3" type="ORF">ESZ00_01295</name>
</gene>
<evidence type="ECO:0000313" key="4">
    <source>
        <dbReference type="Proteomes" id="UP000290253"/>
    </source>
</evidence>
<dbReference type="OrthoDB" id="9803101at2"/>
<dbReference type="PROSITE" id="PS01094">
    <property type="entry name" value="UPF0076"/>
    <property type="match status" value="1"/>
</dbReference>
<comment type="caution">
    <text evidence="3">The sequence shown here is derived from an EMBL/GenBank/DDBJ whole genome shotgun (WGS) entry which is preliminary data.</text>
</comment>
<dbReference type="InterPro" id="IPR035959">
    <property type="entry name" value="RutC-like_sf"/>
</dbReference>
<dbReference type="AlphaFoldDB" id="A0A4Q1SH06"/>